<feature type="transmembrane region" description="Helical" evidence="1">
    <location>
        <begin position="6"/>
        <end position="24"/>
    </location>
</feature>
<evidence type="ECO:0000313" key="2">
    <source>
        <dbReference type="EnsemblPlants" id="Solyc04g051240.1.1.1"/>
    </source>
</evidence>
<accession>A0A3Q7G1K9</accession>
<reference evidence="2" key="2">
    <citation type="submission" date="2019-01" db="UniProtKB">
        <authorList>
            <consortium name="EnsemblPlants"/>
        </authorList>
    </citation>
    <scope>IDENTIFICATION</scope>
    <source>
        <strain evidence="2">cv. Heinz 1706</strain>
    </source>
</reference>
<dbReference type="Proteomes" id="UP000004994">
    <property type="component" value="Chromosome 4"/>
</dbReference>
<sequence length="76" mass="9166">MFHKYWTASYLSYFNYLLMILELLKSYYPFGNSRRANSQLATCWIPIQILQEIDGNSFMQSFPSYFFSFISCFRID</sequence>
<keyword evidence="1" id="KW-1133">Transmembrane helix</keyword>
<protein>
    <submittedName>
        <fullName evidence="2">Uncharacterized protein</fullName>
    </submittedName>
</protein>
<dbReference type="AlphaFoldDB" id="A0A3Q7G1K9"/>
<evidence type="ECO:0000313" key="3">
    <source>
        <dbReference type="Proteomes" id="UP000004994"/>
    </source>
</evidence>
<dbReference type="InParanoid" id="A0A3Q7G1K9"/>
<keyword evidence="1" id="KW-0812">Transmembrane</keyword>
<dbReference type="Gramene" id="Solyc04g051240.1.1">
    <property type="protein sequence ID" value="Solyc04g051240.1.1.1"/>
    <property type="gene ID" value="Solyc04g051240.1"/>
</dbReference>
<keyword evidence="1" id="KW-0472">Membrane</keyword>
<keyword evidence="3" id="KW-1185">Reference proteome</keyword>
<evidence type="ECO:0000256" key="1">
    <source>
        <dbReference type="SAM" id="Phobius"/>
    </source>
</evidence>
<organism evidence="2">
    <name type="scientific">Solanum lycopersicum</name>
    <name type="common">Tomato</name>
    <name type="synonym">Lycopersicon esculentum</name>
    <dbReference type="NCBI Taxonomy" id="4081"/>
    <lineage>
        <taxon>Eukaryota</taxon>
        <taxon>Viridiplantae</taxon>
        <taxon>Streptophyta</taxon>
        <taxon>Embryophyta</taxon>
        <taxon>Tracheophyta</taxon>
        <taxon>Spermatophyta</taxon>
        <taxon>Magnoliopsida</taxon>
        <taxon>eudicotyledons</taxon>
        <taxon>Gunneridae</taxon>
        <taxon>Pentapetalae</taxon>
        <taxon>asterids</taxon>
        <taxon>lamiids</taxon>
        <taxon>Solanales</taxon>
        <taxon>Solanaceae</taxon>
        <taxon>Solanoideae</taxon>
        <taxon>Solaneae</taxon>
        <taxon>Solanum</taxon>
        <taxon>Solanum subgen. Lycopersicon</taxon>
    </lineage>
</organism>
<dbReference type="EnsemblPlants" id="Solyc04g051240.1.1">
    <property type="protein sequence ID" value="Solyc04g051240.1.1.1"/>
    <property type="gene ID" value="Solyc04g051240.1"/>
</dbReference>
<dbReference type="PaxDb" id="4081-Solyc04g051240.1.1"/>
<proteinExistence type="predicted"/>
<name>A0A3Q7G1K9_SOLLC</name>
<reference evidence="2" key="1">
    <citation type="journal article" date="2012" name="Nature">
        <title>The tomato genome sequence provides insights into fleshy fruit evolution.</title>
        <authorList>
            <consortium name="Tomato Genome Consortium"/>
        </authorList>
    </citation>
    <scope>NUCLEOTIDE SEQUENCE [LARGE SCALE GENOMIC DNA]</scope>
    <source>
        <strain evidence="2">cv. Heinz 1706</strain>
    </source>
</reference>